<reference evidence="2" key="1">
    <citation type="submission" date="2018-11" db="EMBL/GenBank/DDBJ databases">
        <authorList>
            <consortium name="Pathogen Informatics"/>
        </authorList>
    </citation>
    <scope>NUCLEOTIDE SEQUENCE</scope>
</reference>
<gene>
    <name evidence="2" type="ORF">PXEA_LOCUS16370</name>
</gene>
<dbReference type="EMBL" id="CAAALY010059134">
    <property type="protein sequence ID" value="VEL22930.1"/>
    <property type="molecule type" value="Genomic_DNA"/>
</dbReference>
<evidence type="ECO:0000313" key="2">
    <source>
        <dbReference type="EMBL" id="VEL22930.1"/>
    </source>
</evidence>
<evidence type="ECO:0000313" key="3">
    <source>
        <dbReference type="Proteomes" id="UP000784294"/>
    </source>
</evidence>
<protein>
    <submittedName>
        <fullName evidence="2">Uncharacterized protein</fullName>
    </submittedName>
</protein>
<feature type="region of interest" description="Disordered" evidence="1">
    <location>
        <begin position="113"/>
        <end position="149"/>
    </location>
</feature>
<comment type="caution">
    <text evidence="2">The sequence shown here is derived from an EMBL/GenBank/DDBJ whole genome shotgun (WGS) entry which is preliminary data.</text>
</comment>
<proteinExistence type="predicted"/>
<accession>A0A448WXS3</accession>
<dbReference type="Proteomes" id="UP000784294">
    <property type="component" value="Unassembled WGS sequence"/>
</dbReference>
<keyword evidence="3" id="KW-1185">Reference proteome</keyword>
<feature type="compositionally biased region" description="Basic residues" evidence="1">
    <location>
        <begin position="131"/>
        <end position="147"/>
    </location>
</feature>
<feature type="region of interest" description="Disordered" evidence="1">
    <location>
        <begin position="169"/>
        <end position="190"/>
    </location>
</feature>
<dbReference type="AlphaFoldDB" id="A0A448WXS3"/>
<sequence length="190" mass="21178">KSRITTSCGGNVHSCESCSCTVTVESGISSQVESSATSFPSDSSVYQMQSGPALDVAVLRQSSGFCLLPESTHRLPPSRLRLQKPMSRSWLATAAEGWRRQAVGQGFRLKRVSDQVSDRVKQTQQQESAERHRRNRPNHSPHPHQHRYSTNEVYAHSECELEEPVHRCVDASPRPGEQKGYSKLASSQYI</sequence>
<organism evidence="2 3">
    <name type="scientific">Protopolystoma xenopodis</name>
    <dbReference type="NCBI Taxonomy" id="117903"/>
    <lineage>
        <taxon>Eukaryota</taxon>
        <taxon>Metazoa</taxon>
        <taxon>Spiralia</taxon>
        <taxon>Lophotrochozoa</taxon>
        <taxon>Platyhelminthes</taxon>
        <taxon>Monogenea</taxon>
        <taxon>Polyopisthocotylea</taxon>
        <taxon>Polystomatidea</taxon>
        <taxon>Polystomatidae</taxon>
        <taxon>Protopolystoma</taxon>
    </lineage>
</organism>
<feature type="non-terminal residue" evidence="2">
    <location>
        <position position="1"/>
    </location>
</feature>
<evidence type="ECO:0000256" key="1">
    <source>
        <dbReference type="SAM" id="MobiDB-lite"/>
    </source>
</evidence>
<name>A0A448WXS3_9PLAT</name>